<dbReference type="EMBL" id="MU631187">
    <property type="protein sequence ID" value="KAJ1253470.1"/>
    <property type="molecule type" value="Genomic_DNA"/>
</dbReference>
<organism evidence="2 3">
    <name type="scientific">Paspalum vaginatum</name>
    <name type="common">seashore paspalum</name>
    <dbReference type="NCBI Taxonomy" id="158149"/>
    <lineage>
        <taxon>Eukaryota</taxon>
        <taxon>Viridiplantae</taxon>
        <taxon>Streptophyta</taxon>
        <taxon>Embryophyta</taxon>
        <taxon>Tracheophyta</taxon>
        <taxon>Spermatophyta</taxon>
        <taxon>Magnoliopsida</taxon>
        <taxon>Liliopsida</taxon>
        <taxon>Poales</taxon>
        <taxon>Poaceae</taxon>
        <taxon>PACMAD clade</taxon>
        <taxon>Panicoideae</taxon>
        <taxon>Andropogonodae</taxon>
        <taxon>Paspaleae</taxon>
        <taxon>Paspalinae</taxon>
        <taxon>Paspalum</taxon>
    </lineage>
</organism>
<evidence type="ECO:0000313" key="3">
    <source>
        <dbReference type="Proteomes" id="UP001164776"/>
    </source>
</evidence>
<feature type="compositionally biased region" description="Polar residues" evidence="1">
    <location>
        <begin position="232"/>
        <end position="241"/>
    </location>
</feature>
<name>A0A9W7X5F4_9POAL</name>
<dbReference type="AlphaFoldDB" id="A0A9W7X5F4"/>
<feature type="compositionally biased region" description="Pro residues" evidence="1">
    <location>
        <begin position="65"/>
        <end position="74"/>
    </location>
</feature>
<feature type="compositionally biased region" description="Basic and acidic residues" evidence="1">
    <location>
        <begin position="218"/>
        <end position="230"/>
    </location>
</feature>
<gene>
    <name evidence="2" type="ORF">BS78_K252100</name>
</gene>
<evidence type="ECO:0000313" key="2">
    <source>
        <dbReference type="EMBL" id="KAJ1253470.1"/>
    </source>
</evidence>
<feature type="compositionally biased region" description="Low complexity" evidence="1">
    <location>
        <begin position="78"/>
        <end position="94"/>
    </location>
</feature>
<accession>A0A9W7X5F4</accession>
<evidence type="ECO:0000256" key="1">
    <source>
        <dbReference type="SAM" id="MobiDB-lite"/>
    </source>
</evidence>
<sequence>PNESPGRGRKRRAARWRSDRSSSITGRCSTVSIHRPCMRPLGGATAHPYNIGEISGHPAPVHSPMAPPRTPLPPASRHAPGPTPHTHGTPNPGAAPASTMATSPLAADHPPATVPLSSRLAPPPTAAATPTCTPTPAAVRPQPSSQHTAPTDTVPAPPVSPWASSLSSLHLPSSPPLLSPSSTFSLGLLPLLTPSPSAAAPPLPSSTAGCRRSSSTSHTDREEKCGDLHRATLQQLPSSTPAKEDTAQHV</sequence>
<protein>
    <submittedName>
        <fullName evidence="2">Uncharacterized protein</fullName>
    </submittedName>
</protein>
<comment type="caution">
    <text evidence="2">The sequence shown here is derived from an EMBL/GenBank/DDBJ whole genome shotgun (WGS) entry which is preliminary data.</text>
</comment>
<feature type="non-terminal residue" evidence="2">
    <location>
        <position position="1"/>
    </location>
</feature>
<reference evidence="2 3" key="1">
    <citation type="submission" date="2022-10" db="EMBL/GenBank/DDBJ databases">
        <title>WGS assembly of Paspalum vaginatum 540-79.</title>
        <authorList>
            <person name="Sun G."/>
            <person name="Wase N."/>
            <person name="Shu S."/>
            <person name="Jenkins J."/>
            <person name="Zhou B."/>
            <person name="Torres-Rodriguez J."/>
            <person name="Chen C."/>
            <person name="Sandor L."/>
            <person name="Plott C."/>
            <person name="Yoshinga Y."/>
            <person name="Daum C."/>
            <person name="Qi P."/>
            <person name="Barry K."/>
            <person name="Lipzen A."/>
            <person name="Berry L."/>
            <person name="Pedersen C."/>
            <person name="Gottilla T."/>
            <person name="Foltz A."/>
            <person name="Yu H."/>
            <person name="O'Malley R."/>
            <person name="Zhang C."/>
            <person name="Devos K."/>
            <person name="Sigmon B."/>
            <person name="Yu B."/>
            <person name="Obata T."/>
            <person name="Schmutz J."/>
            <person name="Schnable J."/>
        </authorList>
    </citation>
    <scope>NUCLEOTIDE SEQUENCE [LARGE SCALE GENOMIC DNA]</scope>
    <source>
        <strain evidence="3">cv. 540-79</strain>
    </source>
</reference>
<proteinExistence type="predicted"/>
<feature type="compositionally biased region" description="Low complexity" evidence="1">
    <location>
        <begin position="161"/>
        <end position="172"/>
    </location>
</feature>
<feature type="compositionally biased region" description="Low complexity" evidence="1">
    <location>
        <begin position="179"/>
        <end position="198"/>
    </location>
</feature>
<dbReference type="Proteomes" id="UP001164776">
    <property type="component" value="Unassembled WGS sequence"/>
</dbReference>
<keyword evidence="3" id="KW-1185">Reference proteome</keyword>
<feature type="compositionally biased region" description="Low complexity" evidence="1">
    <location>
        <begin position="126"/>
        <end position="138"/>
    </location>
</feature>
<feature type="region of interest" description="Disordered" evidence="1">
    <location>
        <begin position="1"/>
        <end position="250"/>
    </location>
</feature>